<name>C6LBM9_9FIRM</name>
<gene>
    <name evidence="1" type="ORF">BRYFOR_06025</name>
</gene>
<dbReference type="Proteomes" id="UP000005561">
    <property type="component" value="Unassembled WGS sequence"/>
</dbReference>
<evidence type="ECO:0000313" key="1">
    <source>
        <dbReference type="EMBL" id="EET61833.1"/>
    </source>
</evidence>
<keyword evidence="2" id="KW-1185">Reference proteome</keyword>
<accession>C6LBM9</accession>
<dbReference type="EMBL" id="ACCL02000004">
    <property type="protein sequence ID" value="EET61833.1"/>
    <property type="molecule type" value="Genomic_DNA"/>
</dbReference>
<proteinExistence type="predicted"/>
<sequence>MRAASICVVYCMIFPFRYKRTVPHAYPYEVLLILRKVRFSQYI</sequence>
<reference evidence="1" key="1">
    <citation type="submission" date="2009-07" db="EMBL/GenBank/DDBJ databases">
        <authorList>
            <person name="Weinstock G."/>
            <person name="Sodergren E."/>
            <person name="Clifton S."/>
            <person name="Fulton L."/>
            <person name="Fulton B."/>
            <person name="Courtney L."/>
            <person name="Fronick C."/>
            <person name="Harrison M."/>
            <person name="Strong C."/>
            <person name="Farmer C."/>
            <person name="Delahaunty K."/>
            <person name="Markovic C."/>
            <person name="Hall O."/>
            <person name="Minx P."/>
            <person name="Tomlinson C."/>
            <person name="Mitreva M."/>
            <person name="Nelson J."/>
            <person name="Hou S."/>
            <person name="Wollam A."/>
            <person name="Pepin K.H."/>
            <person name="Johnson M."/>
            <person name="Bhonagiri V."/>
            <person name="Nash W.E."/>
            <person name="Warren W."/>
            <person name="Chinwalla A."/>
            <person name="Mardis E.R."/>
            <person name="Wilson R.K."/>
        </authorList>
    </citation>
    <scope>NUCLEOTIDE SEQUENCE [LARGE SCALE GENOMIC DNA]</scope>
    <source>
        <strain evidence="1">DSM 14469</strain>
    </source>
</reference>
<dbReference type="AlphaFoldDB" id="C6LBM9"/>
<comment type="caution">
    <text evidence="1">The sequence shown here is derived from an EMBL/GenBank/DDBJ whole genome shotgun (WGS) entry which is preliminary data.</text>
</comment>
<evidence type="ECO:0000313" key="2">
    <source>
        <dbReference type="Proteomes" id="UP000005561"/>
    </source>
</evidence>
<protein>
    <submittedName>
        <fullName evidence="1">Uncharacterized protein</fullName>
    </submittedName>
</protein>
<organism evidence="1 2">
    <name type="scientific">Marvinbryantia formatexigens DSM 14469</name>
    <dbReference type="NCBI Taxonomy" id="478749"/>
    <lineage>
        <taxon>Bacteria</taxon>
        <taxon>Bacillati</taxon>
        <taxon>Bacillota</taxon>
        <taxon>Clostridia</taxon>
        <taxon>Lachnospirales</taxon>
        <taxon>Lachnospiraceae</taxon>
        <taxon>Marvinbryantia</taxon>
    </lineage>
</organism>